<feature type="domain" description="CoA carboxyltransferase N-terminal" evidence="2">
    <location>
        <begin position="1"/>
        <end position="238"/>
    </location>
</feature>
<dbReference type="PROSITE" id="PS50980">
    <property type="entry name" value="COA_CT_NTER"/>
    <property type="match status" value="1"/>
</dbReference>
<dbReference type="PRINTS" id="PR01070">
    <property type="entry name" value="ACCCTRFRASEB"/>
</dbReference>
<proteinExistence type="predicted"/>
<dbReference type="Proteomes" id="UP000653674">
    <property type="component" value="Unassembled WGS sequence"/>
</dbReference>
<dbReference type="InterPro" id="IPR000438">
    <property type="entry name" value="Acetyl_CoA_COase_Trfase_b_su"/>
</dbReference>
<sequence>MASEPGARAFIEQVLDSGSWVPWDDPEPTLADVPDDYRAALARARQETGLTEAVLTGEGRIAGRRVAVLAGDFGFLGGSIGVATAERLLLAMERATREALPLLVAPASGGTRMQEGTLAFLQMVKITDAVAAHRAAGLPYLVYLRHPTTGGVLASWGSLGHVTLAQPGALIGFLGPRAYEAIRGEAPPDGVQSAENLHKHGLIDAVVPAEELAETIERVLNVACAPHPVGVRPPAPYGSVPDVSAWESIQRTRRADRPGVRDLLRATALDVVHLHGSLEGDVDEGVVLALATFGGLPCVVVGHDRSGPALFRSALRVGRRGMRLARELRVPLLTVIDTPGAALSPEAEEEGVASAIAHSLLDLVRLDAPTVSVVLGQGAGGAALALLPADRVLCAQHGWVSPLPPEGASAIVHRTPDHAPEVAAAQGVRSLDLLRHGIVDRVVPELPDAAEEPESFLDRMGLAIEYELASVLVTDPVSRLTARRARYRNLGRETLTSDT</sequence>
<feature type="domain" description="CoA carboxyltransferase C-terminal" evidence="3">
    <location>
        <begin position="208"/>
        <end position="470"/>
    </location>
</feature>
<reference evidence="4" key="1">
    <citation type="submission" date="2021-01" db="EMBL/GenBank/DDBJ databases">
        <title>Whole genome shotgun sequence of Planosporangium flavigriseum NBRC 105377.</title>
        <authorList>
            <person name="Komaki H."/>
            <person name="Tamura T."/>
        </authorList>
    </citation>
    <scope>NUCLEOTIDE SEQUENCE</scope>
    <source>
        <strain evidence="4">NBRC 105377</strain>
    </source>
</reference>
<dbReference type="PROSITE" id="PS50989">
    <property type="entry name" value="COA_CT_CTER"/>
    <property type="match status" value="1"/>
</dbReference>
<dbReference type="Pfam" id="PF01039">
    <property type="entry name" value="Carboxyl_trans"/>
    <property type="match status" value="1"/>
</dbReference>
<evidence type="ECO:0000313" key="4">
    <source>
        <dbReference type="EMBL" id="GIG76033.1"/>
    </source>
</evidence>
<keyword evidence="1" id="KW-0808">Transferase</keyword>
<dbReference type="Gene3D" id="3.90.226.10">
    <property type="entry name" value="2-enoyl-CoA Hydratase, Chain A, domain 1"/>
    <property type="match status" value="2"/>
</dbReference>
<dbReference type="RefSeq" id="WP_168079903.1">
    <property type="nucleotide sequence ID" value="NZ_BAAAQJ010000001.1"/>
</dbReference>
<dbReference type="GO" id="GO:0006633">
    <property type="term" value="P:fatty acid biosynthetic process"/>
    <property type="evidence" value="ECO:0007669"/>
    <property type="project" value="InterPro"/>
</dbReference>
<name>A0A8J3LSW1_9ACTN</name>
<dbReference type="SUPFAM" id="SSF52096">
    <property type="entry name" value="ClpP/crotonase"/>
    <property type="match status" value="2"/>
</dbReference>
<dbReference type="AlphaFoldDB" id="A0A8J3LSW1"/>
<evidence type="ECO:0000256" key="1">
    <source>
        <dbReference type="ARBA" id="ARBA00022679"/>
    </source>
</evidence>
<keyword evidence="5" id="KW-1185">Reference proteome</keyword>
<dbReference type="GO" id="GO:0009317">
    <property type="term" value="C:acetyl-CoA carboxylase complex"/>
    <property type="evidence" value="ECO:0007669"/>
    <property type="project" value="InterPro"/>
</dbReference>
<evidence type="ECO:0000259" key="3">
    <source>
        <dbReference type="PROSITE" id="PS50989"/>
    </source>
</evidence>
<dbReference type="InterPro" id="IPR029045">
    <property type="entry name" value="ClpP/crotonase-like_dom_sf"/>
</dbReference>
<comment type="caution">
    <text evidence="4">The sequence shown here is derived from an EMBL/GenBank/DDBJ whole genome shotgun (WGS) entry which is preliminary data.</text>
</comment>
<protein>
    <submittedName>
        <fullName evidence="4">Acetyl-CoA carboxylase</fullName>
    </submittedName>
</protein>
<dbReference type="PANTHER" id="PTHR42995:SF5">
    <property type="entry name" value="ACETYL-COENZYME A CARBOXYLASE CARBOXYL TRANSFERASE SUBUNIT BETA, CHLOROPLASTIC"/>
    <property type="match status" value="1"/>
</dbReference>
<evidence type="ECO:0000313" key="5">
    <source>
        <dbReference type="Proteomes" id="UP000653674"/>
    </source>
</evidence>
<accession>A0A8J3LSW1</accession>
<dbReference type="GO" id="GO:0003989">
    <property type="term" value="F:acetyl-CoA carboxylase activity"/>
    <property type="evidence" value="ECO:0007669"/>
    <property type="project" value="InterPro"/>
</dbReference>
<organism evidence="4 5">
    <name type="scientific">Planosporangium flavigriseum</name>
    <dbReference type="NCBI Taxonomy" id="373681"/>
    <lineage>
        <taxon>Bacteria</taxon>
        <taxon>Bacillati</taxon>
        <taxon>Actinomycetota</taxon>
        <taxon>Actinomycetes</taxon>
        <taxon>Micromonosporales</taxon>
        <taxon>Micromonosporaceae</taxon>
        <taxon>Planosporangium</taxon>
    </lineage>
</organism>
<dbReference type="GO" id="GO:0016740">
    <property type="term" value="F:transferase activity"/>
    <property type="evidence" value="ECO:0007669"/>
    <property type="project" value="UniProtKB-KW"/>
</dbReference>
<dbReference type="InterPro" id="IPR011762">
    <property type="entry name" value="COA_CT_N"/>
</dbReference>
<evidence type="ECO:0000259" key="2">
    <source>
        <dbReference type="PROSITE" id="PS50980"/>
    </source>
</evidence>
<dbReference type="GO" id="GO:2001295">
    <property type="term" value="P:malonyl-CoA biosynthetic process"/>
    <property type="evidence" value="ECO:0007669"/>
    <property type="project" value="TreeGrafter"/>
</dbReference>
<dbReference type="InterPro" id="IPR034733">
    <property type="entry name" value="AcCoA_carboxyl_beta"/>
</dbReference>
<dbReference type="EMBL" id="BONU01000042">
    <property type="protein sequence ID" value="GIG76033.1"/>
    <property type="molecule type" value="Genomic_DNA"/>
</dbReference>
<dbReference type="InterPro" id="IPR011763">
    <property type="entry name" value="COA_CT_C"/>
</dbReference>
<dbReference type="PANTHER" id="PTHR42995">
    <property type="entry name" value="ACETYL-COENZYME A CARBOXYLASE CARBOXYL TRANSFERASE SUBUNIT BETA, CHLOROPLASTIC"/>
    <property type="match status" value="1"/>
</dbReference>
<gene>
    <name evidence="4" type="primary">accD</name>
    <name evidence="4" type="ORF">Pfl04_44370</name>
</gene>